<dbReference type="EMBL" id="MGFH01000236">
    <property type="protein sequence ID" value="OGM01441.1"/>
    <property type="molecule type" value="Genomic_DNA"/>
</dbReference>
<evidence type="ECO:0000256" key="9">
    <source>
        <dbReference type="ARBA" id="ARBA00049563"/>
    </source>
</evidence>
<dbReference type="EC" id="2.5.1.75" evidence="10"/>
<comment type="caution">
    <text evidence="10">Lacks conserved residue(s) required for the propagation of feature annotation.</text>
</comment>
<dbReference type="HAMAP" id="MF_00185">
    <property type="entry name" value="IPP_trans"/>
    <property type="match status" value="1"/>
</dbReference>
<dbReference type="NCBIfam" id="TIGR00174">
    <property type="entry name" value="miaA"/>
    <property type="match status" value="1"/>
</dbReference>
<dbReference type="SUPFAM" id="SSF52540">
    <property type="entry name" value="P-loop containing nucleoside triphosphate hydrolases"/>
    <property type="match status" value="1"/>
</dbReference>
<keyword evidence="7 10" id="KW-0067">ATP-binding</keyword>
<dbReference type="GO" id="GO:0006400">
    <property type="term" value="P:tRNA modification"/>
    <property type="evidence" value="ECO:0007669"/>
    <property type="project" value="TreeGrafter"/>
</dbReference>
<dbReference type="InterPro" id="IPR027417">
    <property type="entry name" value="P-loop_NTPase"/>
</dbReference>
<evidence type="ECO:0000256" key="4">
    <source>
        <dbReference type="ARBA" id="ARBA00022679"/>
    </source>
</evidence>
<keyword evidence="8 10" id="KW-0460">Magnesium</keyword>
<evidence type="ECO:0000256" key="12">
    <source>
        <dbReference type="RuleBase" id="RU003784"/>
    </source>
</evidence>
<sequence length="319" mass="35955">MKLNEKKTAGAKKIPVIVGPTASGKTALAVKIAKNFGAEIISCDSRQIYKFMDIGTAKPSAAQLAEVRHHLIDIITPDQSFSYADFAARAAETIKDILGRGKLPIIVGGTGFYLDGLINGISQIPELDQGEARRLRGELELRETAFLVSELRKLDMESASRIKFNDRQRLVRAIIVSKLSGAPFSSYKDVREKNNDYNYLIFGLTKSRELLYNNINSRVEQMFNDGLADEVGSLLKMGYCRLMPGMKSIGYQECIEYLNGTVTFPEAAERVKQNTRNYAKRQLTYFKKFEFYKWFEKDDISVDDFSVYEAVMDGISKNI</sequence>
<dbReference type="Gene3D" id="1.10.20.140">
    <property type="match status" value="1"/>
</dbReference>
<keyword evidence="4 10" id="KW-0808">Transferase</keyword>
<dbReference type="Pfam" id="PF01715">
    <property type="entry name" value="IPPT"/>
    <property type="match status" value="1"/>
</dbReference>
<feature type="binding site" evidence="10">
    <location>
        <begin position="21"/>
        <end position="26"/>
    </location>
    <ligand>
        <name>substrate</name>
    </ligand>
</feature>
<comment type="similarity">
    <text evidence="3 10 13">Belongs to the IPP transferase family.</text>
</comment>
<comment type="function">
    <text evidence="2 10 12">Catalyzes the transfer of a dimethylallyl group onto the adenine at position 37 in tRNAs that read codons beginning with uridine, leading to the formation of N6-(dimethylallyl)adenosine (i(6)A).</text>
</comment>
<evidence type="ECO:0000256" key="11">
    <source>
        <dbReference type="RuleBase" id="RU003783"/>
    </source>
</evidence>
<keyword evidence="5 10" id="KW-0819">tRNA processing</keyword>
<accession>A0A1F7WF39</accession>
<feature type="region of interest" description="Interaction with substrate tRNA" evidence="10">
    <location>
        <begin position="168"/>
        <end position="172"/>
    </location>
</feature>
<dbReference type="STRING" id="1817813.A2008_12865"/>
<comment type="caution">
    <text evidence="14">The sequence shown here is derived from an EMBL/GenBank/DDBJ whole genome shotgun (WGS) entry which is preliminary data.</text>
</comment>
<evidence type="ECO:0000313" key="15">
    <source>
        <dbReference type="Proteomes" id="UP000178735"/>
    </source>
</evidence>
<keyword evidence="6 10" id="KW-0547">Nucleotide-binding</keyword>
<evidence type="ECO:0000256" key="5">
    <source>
        <dbReference type="ARBA" id="ARBA00022694"/>
    </source>
</evidence>
<evidence type="ECO:0000256" key="13">
    <source>
        <dbReference type="RuleBase" id="RU003785"/>
    </source>
</evidence>
<dbReference type="Proteomes" id="UP000178735">
    <property type="component" value="Unassembled WGS sequence"/>
</dbReference>
<evidence type="ECO:0000256" key="7">
    <source>
        <dbReference type="ARBA" id="ARBA00022840"/>
    </source>
</evidence>
<evidence type="ECO:0000256" key="6">
    <source>
        <dbReference type="ARBA" id="ARBA00022741"/>
    </source>
</evidence>
<feature type="region of interest" description="Interaction with substrate tRNA" evidence="10">
    <location>
        <begin position="44"/>
        <end position="47"/>
    </location>
</feature>
<comment type="catalytic activity">
    <reaction evidence="9 10 11">
        <text>adenosine(37) in tRNA + dimethylallyl diphosphate = N(6)-dimethylallyladenosine(37) in tRNA + diphosphate</text>
        <dbReference type="Rhea" id="RHEA:26482"/>
        <dbReference type="Rhea" id="RHEA-COMP:10162"/>
        <dbReference type="Rhea" id="RHEA-COMP:10375"/>
        <dbReference type="ChEBI" id="CHEBI:33019"/>
        <dbReference type="ChEBI" id="CHEBI:57623"/>
        <dbReference type="ChEBI" id="CHEBI:74411"/>
        <dbReference type="ChEBI" id="CHEBI:74415"/>
        <dbReference type="EC" id="2.5.1.75"/>
    </reaction>
</comment>
<comment type="subunit">
    <text evidence="10">Monomer.</text>
</comment>
<dbReference type="InterPro" id="IPR018022">
    <property type="entry name" value="IPT"/>
</dbReference>
<evidence type="ECO:0000256" key="10">
    <source>
        <dbReference type="HAMAP-Rule" id="MF_00185"/>
    </source>
</evidence>
<feature type="binding site" evidence="10">
    <location>
        <begin position="19"/>
        <end position="26"/>
    </location>
    <ligand>
        <name>ATP</name>
        <dbReference type="ChEBI" id="CHEBI:30616"/>
    </ligand>
</feature>
<dbReference type="PANTHER" id="PTHR11088:SF60">
    <property type="entry name" value="TRNA DIMETHYLALLYLTRANSFERASE"/>
    <property type="match status" value="1"/>
</dbReference>
<dbReference type="InterPro" id="IPR039657">
    <property type="entry name" value="Dimethylallyltransferase"/>
</dbReference>
<reference evidence="14 15" key="1">
    <citation type="journal article" date="2016" name="Nat. Commun.">
        <title>Thousands of microbial genomes shed light on interconnected biogeochemical processes in an aquifer system.</title>
        <authorList>
            <person name="Anantharaman K."/>
            <person name="Brown C.T."/>
            <person name="Hug L.A."/>
            <person name="Sharon I."/>
            <person name="Castelle C.J."/>
            <person name="Probst A.J."/>
            <person name="Thomas B.C."/>
            <person name="Singh A."/>
            <person name="Wilkins M.J."/>
            <person name="Karaoz U."/>
            <person name="Brodie E.L."/>
            <person name="Williams K.H."/>
            <person name="Hubbard S.S."/>
            <person name="Banfield J.F."/>
        </authorList>
    </citation>
    <scope>NUCLEOTIDE SEQUENCE [LARGE SCALE GENOMIC DNA]</scope>
</reference>
<proteinExistence type="inferred from homology"/>
<evidence type="ECO:0000256" key="8">
    <source>
        <dbReference type="ARBA" id="ARBA00022842"/>
    </source>
</evidence>
<name>A0A1F7WF39_9BACT</name>
<evidence type="ECO:0000313" key="14">
    <source>
        <dbReference type="EMBL" id="OGM01441.1"/>
    </source>
</evidence>
<feature type="site" description="Interaction with substrate tRNA" evidence="10">
    <location>
        <position position="136"/>
    </location>
</feature>
<feature type="site" description="Interaction with substrate tRNA" evidence="10">
    <location>
        <position position="110"/>
    </location>
</feature>
<dbReference type="AlphaFoldDB" id="A0A1F7WF39"/>
<dbReference type="Gene3D" id="3.40.50.300">
    <property type="entry name" value="P-loop containing nucleotide triphosphate hydrolases"/>
    <property type="match status" value="1"/>
</dbReference>
<evidence type="ECO:0000256" key="2">
    <source>
        <dbReference type="ARBA" id="ARBA00003213"/>
    </source>
</evidence>
<protein>
    <recommendedName>
        <fullName evidence="10">tRNA dimethylallyltransferase</fullName>
        <ecNumber evidence="10">2.5.1.75</ecNumber>
    </recommendedName>
    <alternativeName>
        <fullName evidence="10">Dimethylallyl diphosphate:tRNA dimethylallyltransferase</fullName>
        <shortName evidence="10">DMAPP:tRNA dimethylallyltransferase</shortName>
        <shortName evidence="10">DMATase</shortName>
    </alternativeName>
    <alternativeName>
        <fullName evidence="10">Isopentenyl-diphosphate:tRNA isopentenyltransferase</fullName>
        <shortName evidence="10">IPP transferase</shortName>
        <shortName evidence="10">IPPT</shortName>
        <shortName evidence="10">IPTase</shortName>
    </alternativeName>
</protein>
<evidence type="ECO:0000256" key="1">
    <source>
        <dbReference type="ARBA" id="ARBA00001946"/>
    </source>
</evidence>
<dbReference type="GO" id="GO:0005524">
    <property type="term" value="F:ATP binding"/>
    <property type="evidence" value="ECO:0007669"/>
    <property type="project" value="UniProtKB-UniRule"/>
</dbReference>
<comment type="cofactor">
    <cofactor evidence="1 10">
        <name>Mg(2+)</name>
        <dbReference type="ChEBI" id="CHEBI:18420"/>
    </cofactor>
</comment>
<dbReference type="GO" id="GO:0052381">
    <property type="term" value="F:tRNA dimethylallyltransferase activity"/>
    <property type="evidence" value="ECO:0007669"/>
    <property type="project" value="UniProtKB-UniRule"/>
</dbReference>
<organism evidence="14 15">
    <name type="scientific">Candidatus Wallbacteria bacterium GWC2_49_35</name>
    <dbReference type="NCBI Taxonomy" id="1817813"/>
    <lineage>
        <taxon>Bacteria</taxon>
        <taxon>Candidatus Walliibacteriota</taxon>
    </lineage>
</organism>
<gene>
    <name evidence="10" type="primary">miaA</name>
    <name evidence="14" type="ORF">A2008_12865</name>
</gene>
<dbReference type="PANTHER" id="PTHR11088">
    <property type="entry name" value="TRNA DIMETHYLALLYLTRANSFERASE"/>
    <property type="match status" value="1"/>
</dbReference>
<evidence type="ECO:0000256" key="3">
    <source>
        <dbReference type="ARBA" id="ARBA00005842"/>
    </source>
</evidence>